<dbReference type="SUPFAM" id="SSF50475">
    <property type="entry name" value="FMN-binding split barrel"/>
    <property type="match status" value="1"/>
</dbReference>
<proteinExistence type="predicted"/>
<evidence type="ECO:0000256" key="1">
    <source>
        <dbReference type="ARBA" id="ARBA00023002"/>
    </source>
</evidence>
<evidence type="ECO:0000313" key="3">
    <source>
        <dbReference type="EMBL" id="NNM45972.1"/>
    </source>
</evidence>
<dbReference type="PANTHER" id="PTHR35176">
    <property type="entry name" value="HEME OXYGENASE HI_0854-RELATED"/>
    <property type="match status" value="1"/>
</dbReference>
<sequence>MNADQIAAVLAQPIAQDLLGGATPARLAYTGTDGAPRVVPIGFGWDGARFQMWTTPKAPKVRHLEADPRVALTIDTAGLPPRVLLVRGTADLEVVDGVPDGFVEATRKTVDPEAMPQWEAGVRALYEQMVVVTVTPTWAKLLDFETTIPQAVQELVDAKAAEG</sequence>
<organism evidence="3 4">
    <name type="scientific">Knoellia koreensis</name>
    <dbReference type="NCBI Taxonomy" id="2730921"/>
    <lineage>
        <taxon>Bacteria</taxon>
        <taxon>Bacillati</taxon>
        <taxon>Actinomycetota</taxon>
        <taxon>Actinomycetes</taxon>
        <taxon>Micrococcales</taxon>
        <taxon>Intrasporangiaceae</taxon>
        <taxon>Knoellia</taxon>
    </lineage>
</organism>
<evidence type="ECO:0000313" key="4">
    <source>
        <dbReference type="Proteomes" id="UP000588586"/>
    </source>
</evidence>
<dbReference type="AlphaFoldDB" id="A0A849HFD4"/>
<dbReference type="InterPro" id="IPR011576">
    <property type="entry name" value="Pyridox_Oxase_N"/>
</dbReference>
<dbReference type="Proteomes" id="UP000588586">
    <property type="component" value="Unassembled WGS sequence"/>
</dbReference>
<gene>
    <name evidence="3" type="ORF">HJG52_08120</name>
</gene>
<name>A0A849HFD4_9MICO</name>
<dbReference type="InterPro" id="IPR052019">
    <property type="entry name" value="F420H2_bilvrd_red/Heme_oxyg"/>
</dbReference>
<dbReference type="GO" id="GO:0005829">
    <property type="term" value="C:cytosol"/>
    <property type="evidence" value="ECO:0007669"/>
    <property type="project" value="TreeGrafter"/>
</dbReference>
<accession>A0A849HFD4</accession>
<dbReference type="GO" id="GO:0016627">
    <property type="term" value="F:oxidoreductase activity, acting on the CH-CH group of donors"/>
    <property type="evidence" value="ECO:0007669"/>
    <property type="project" value="TreeGrafter"/>
</dbReference>
<dbReference type="Gene3D" id="2.30.110.10">
    <property type="entry name" value="Electron Transport, Fmn-binding Protein, Chain A"/>
    <property type="match status" value="1"/>
</dbReference>
<dbReference type="RefSeq" id="WP_171242927.1">
    <property type="nucleotide sequence ID" value="NZ_JABEPQ010000001.1"/>
</dbReference>
<keyword evidence="1" id="KW-0560">Oxidoreductase</keyword>
<comment type="caution">
    <text evidence="3">The sequence shown here is derived from an EMBL/GenBank/DDBJ whole genome shotgun (WGS) entry which is preliminary data.</text>
</comment>
<evidence type="ECO:0000259" key="2">
    <source>
        <dbReference type="Pfam" id="PF01243"/>
    </source>
</evidence>
<feature type="domain" description="Pyridoxamine 5'-phosphate oxidase N-terminal" evidence="2">
    <location>
        <begin position="16"/>
        <end position="93"/>
    </location>
</feature>
<keyword evidence="4" id="KW-1185">Reference proteome</keyword>
<dbReference type="GO" id="GO:0070967">
    <property type="term" value="F:coenzyme F420 binding"/>
    <property type="evidence" value="ECO:0007669"/>
    <property type="project" value="TreeGrafter"/>
</dbReference>
<dbReference type="PANTHER" id="PTHR35176:SF6">
    <property type="entry name" value="HEME OXYGENASE HI_0854-RELATED"/>
    <property type="match status" value="1"/>
</dbReference>
<dbReference type="InterPro" id="IPR012349">
    <property type="entry name" value="Split_barrel_FMN-bd"/>
</dbReference>
<reference evidence="3 4" key="1">
    <citation type="submission" date="2020-04" db="EMBL/GenBank/DDBJ databases">
        <title>Knoellia sp. isolate from air conditioner.</title>
        <authorList>
            <person name="Chea S."/>
            <person name="Kim D.-U."/>
        </authorList>
    </citation>
    <scope>NUCLEOTIDE SEQUENCE [LARGE SCALE GENOMIC DNA]</scope>
    <source>
        <strain evidence="3 4">DB2414S</strain>
    </source>
</reference>
<protein>
    <submittedName>
        <fullName evidence="3">Pyridoxamine 5-phosphate oxidase</fullName>
    </submittedName>
</protein>
<dbReference type="EMBL" id="JABEPQ010000001">
    <property type="protein sequence ID" value="NNM45972.1"/>
    <property type="molecule type" value="Genomic_DNA"/>
</dbReference>
<dbReference type="Pfam" id="PF01243">
    <property type="entry name" value="PNPOx_N"/>
    <property type="match status" value="1"/>
</dbReference>